<evidence type="ECO:0008006" key="3">
    <source>
        <dbReference type="Google" id="ProtNLM"/>
    </source>
</evidence>
<sequence length="316" mass="36884">MSYVQATQKIMNKSKRHHYVPKFMTKNFSTDKGLIYVYDKISDKFFESNSINLFLENDRNTFVNLEGINDDIIEQVYSSVDTMFGGVLTEITTTNQISDLNFKKILLLAYISKWRVPQYDEAFQKAKEAFSINDLGFGLKNDKDEKLDFDLEEHFQLDMQQELKRILLAIQPFRFKGNFKTLLENSFLVCSPINSFIGDCPFNEATIISEKIFEDFVFPVTKDLTMVFSTRINRDEIQNFLLNGEKKKIDKFLIDFSNARDVSTLHLAQRNVACCDKDHLEKVVEIYKRFVARGNNTSFNLTVFQILYKFTEYAST</sequence>
<dbReference type="EMBL" id="CADCSU010000048">
    <property type="protein sequence ID" value="CAA9196013.1"/>
    <property type="molecule type" value="Genomic_DNA"/>
</dbReference>
<keyword evidence="2" id="KW-1185">Reference proteome</keyword>
<reference evidence="1 2" key="1">
    <citation type="submission" date="2020-02" db="EMBL/GenBank/DDBJ databases">
        <authorList>
            <person name="Criscuolo A."/>
        </authorList>
    </citation>
    <scope>NUCLEOTIDE SEQUENCE [LARGE SCALE GENOMIC DNA]</scope>
    <source>
        <strain evidence="1">CIP105534</strain>
    </source>
</reference>
<dbReference type="Pfam" id="PF14022">
    <property type="entry name" value="DUF4238"/>
    <property type="match status" value="1"/>
</dbReference>
<proteinExistence type="predicted"/>
<dbReference type="AlphaFoldDB" id="A0A6J4GA19"/>
<name>A0A6J4GA19_9FLAO</name>
<dbReference type="InterPro" id="IPR025332">
    <property type="entry name" value="DUF4238"/>
</dbReference>
<dbReference type="Proteomes" id="UP000479938">
    <property type="component" value="Unassembled WGS sequence"/>
</dbReference>
<organism evidence="1 2">
    <name type="scientific">Flavobacterium bizetiae</name>
    <dbReference type="NCBI Taxonomy" id="2704140"/>
    <lineage>
        <taxon>Bacteria</taxon>
        <taxon>Pseudomonadati</taxon>
        <taxon>Bacteroidota</taxon>
        <taxon>Flavobacteriia</taxon>
        <taxon>Flavobacteriales</taxon>
        <taxon>Flavobacteriaceae</taxon>
        <taxon>Flavobacterium</taxon>
    </lineage>
</organism>
<evidence type="ECO:0000313" key="1">
    <source>
        <dbReference type="EMBL" id="CAA9196013.1"/>
    </source>
</evidence>
<gene>
    <name evidence="1" type="ORF">FLA105534_00906</name>
</gene>
<accession>A0A6J4GA19</accession>
<protein>
    <recommendedName>
        <fullName evidence="3">DUF4238 domain-containing protein</fullName>
    </recommendedName>
</protein>
<evidence type="ECO:0000313" key="2">
    <source>
        <dbReference type="Proteomes" id="UP000479938"/>
    </source>
</evidence>